<dbReference type="EMBL" id="QLII01000001">
    <property type="protein sequence ID" value="RAI76904.1"/>
    <property type="molecule type" value="Genomic_DNA"/>
</dbReference>
<organism evidence="11 12">
    <name type="scientific">Spirosoma telluris</name>
    <dbReference type="NCBI Taxonomy" id="2183553"/>
    <lineage>
        <taxon>Bacteria</taxon>
        <taxon>Pseudomonadati</taxon>
        <taxon>Bacteroidota</taxon>
        <taxon>Cytophagia</taxon>
        <taxon>Cytophagales</taxon>
        <taxon>Cytophagaceae</taxon>
        <taxon>Spirosoma</taxon>
    </lineage>
</organism>
<dbReference type="Pfam" id="PF01909">
    <property type="entry name" value="NTP_transf_2"/>
    <property type="match status" value="1"/>
</dbReference>
<dbReference type="InterPro" id="IPR052038">
    <property type="entry name" value="Type-VII_TA_antitoxin"/>
</dbReference>
<dbReference type="GO" id="GO:0046872">
    <property type="term" value="F:metal ion binding"/>
    <property type="evidence" value="ECO:0007669"/>
    <property type="project" value="UniProtKB-KW"/>
</dbReference>
<dbReference type="RefSeq" id="WP_111346998.1">
    <property type="nucleotide sequence ID" value="NZ_QLII01000001.1"/>
</dbReference>
<evidence type="ECO:0000256" key="5">
    <source>
        <dbReference type="ARBA" id="ARBA00022723"/>
    </source>
</evidence>
<dbReference type="OrthoDB" id="9809668at2"/>
<keyword evidence="3" id="KW-0808">Transferase</keyword>
<evidence type="ECO:0000259" key="10">
    <source>
        <dbReference type="Pfam" id="PF01909"/>
    </source>
</evidence>
<comment type="caution">
    <text evidence="11">The sequence shown here is derived from an EMBL/GenBank/DDBJ whole genome shotgun (WGS) entry which is preliminary data.</text>
</comment>
<protein>
    <submittedName>
        <fullName evidence="11">DNA polymerase subunit beta</fullName>
    </submittedName>
</protein>
<keyword evidence="7" id="KW-0067">ATP-binding</keyword>
<proteinExistence type="inferred from homology"/>
<sequence length="103" mass="12268">MEATVVNQKFILETLRANRERLQIEFGIERIGLYGSFARNEQTEKSDIDLVYSLAEGRHLSLVDRDRLQRILKKQMSRKPDLINQRYMNPFTKYTMLKDVIYV</sequence>
<keyword evidence="5" id="KW-0479">Metal-binding</keyword>
<evidence type="ECO:0000256" key="1">
    <source>
        <dbReference type="ARBA" id="ARBA00001946"/>
    </source>
</evidence>
<evidence type="ECO:0000256" key="6">
    <source>
        <dbReference type="ARBA" id="ARBA00022741"/>
    </source>
</evidence>
<keyword evidence="4" id="KW-0548">Nucleotidyltransferase</keyword>
<accession>A0A327NSW3</accession>
<keyword evidence="8" id="KW-0460">Magnesium</keyword>
<dbReference type="CDD" id="cd05403">
    <property type="entry name" value="NT_KNTase_like"/>
    <property type="match status" value="1"/>
</dbReference>
<comment type="similarity">
    <text evidence="9">Belongs to the MntA antitoxin family.</text>
</comment>
<dbReference type="PANTHER" id="PTHR33571">
    <property type="entry name" value="SSL8005 PROTEIN"/>
    <property type="match status" value="1"/>
</dbReference>
<name>A0A327NSW3_9BACT</name>
<evidence type="ECO:0000313" key="11">
    <source>
        <dbReference type="EMBL" id="RAI76904.1"/>
    </source>
</evidence>
<dbReference type="AlphaFoldDB" id="A0A327NSW3"/>
<comment type="cofactor">
    <cofactor evidence="1">
        <name>Mg(2+)</name>
        <dbReference type="ChEBI" id="CHEBI:18420"/>
    </cofactor>
</comment>
<evidence type="ECO:0000256" key="7">
    <source>
        <dbReference type="ARBA" id="ARBA00022840"/>
    </source>
</evidence>
<dbReference type="GO" id="GO:0005524">
    <property type="term" value="F:ATP binding"/>
    <property type="evidence" value="ECO:0007669"/>
    <property type="project" value="UniProtKB-KW"/>
</dbReference>
<evidence type="ECO:0000256" key="8">
    <source>
        <dbReference type="ARBA" id="ARBA00022842"/>
    </source>
</evidence>
<evidence type="ECO:0000256" key="2">
    <source>
        <dbReference type="ARBA" id="ARBA00022649"/>
    </source>
</evidence>
<dbReference type="InterPro" id="IPR043519">
    <property type="entry name" value="NT_sf"/>
</dbReference>
<dbReference type="Proteomes" id="UP000249016">
    <property type="component" value="Unassembled WGS sequence"/>
</dbReference>
<evidence type="ECO:0000256" key="3">
    <source>
        <dbReference type="ARBA" id="ARBA00022679"/>
    </source>
</evidence>
<evidence type="ECO:0000256" key="9">
    <source>
        <dbReference type="ARBA" id="ARBA00038276"/>
    </source>
</evidence>
<keyword evidence="12" id="KW-1185">Reference proteome</keyword>
<evidence type="ECO:0000313" key="12">
    <source>
        <dbReference type="Proteomes" id="UP000249016"/>
    </source>
</evidence>
<dbReference type="GO" id="GO:0016779">
    <property type="term" value="F:nucleotidyltransferase activity"/>
    <property type="evidence" value="ECO:0007669"/>
    <property type="project" value="UniProtKB-KW"/>
</dbReference>
<gene>
    <name evidence="11" type="ORF">HMF3257_26940</name>
</gene>
<keyword evidence="6" id="KW-0547">Nucleotide-binding</keyword>
<dbReference type="SUPFAM" id="SSF81301">
    <property type="entry name" value="Nucleotidyltransferase"/>
    <property type="match status" value="1"/>
</dbReference>
<dbReference type="Gene3D" id="3.30.460.10">
    <property type="entry name" value="Beta Polymerase, domain 2"/>
    <property type="match status" value="1"/>
</dbReference>
<keyword evidence="2" id="KW-1277">Toxin-antitoxin system</keyword>
<evidence type="ECO:0000256" key="4">
    <source>
        <dbReference type="ARBA" id="ARBA00022695"/>
    </source>
</evidence>
<reference evidence="11 12" key="1">
    <citation type="submission" date="2018-06" db="EMBL/GenBank/DDBJ databases">
        <title>Spirosoma sp. HMF3257 Genome sequencing and assembly.</title>
        <authorList>
            <person name="Kang H."/>
            <person name="Cha I."/>
            <person name="Kim H."/>
            <person name="Kang J."/>
            <person name="Joh K."/>
        </authorList>
    </citation>
    <scope>NUCLEOTIDE SEQUENCE [LARGE SCALE GENOMIC DNA]</scope>
    <source>
        <strain evidence="11 12">HMF3257</strain>
    </source>
</reference>
<feature type="domain" description="Polymerase nucleotidyl transferase" evidence="10">
    <location>
        <begin position="19"/>
        <end position="102"/>
    </location>
</feature>
<dbReference type="PANTHER" id="PTHR33571:SF14">
    <property type="entry name" value="PROTEIN ADENYLYLTRANSFERASE MJ0435-RELATED"/>
    <property type="match status" value="1"/>
</dbReference>
<dbReference type="InterPro" id="IPR002934">
    <property type="entry name" value="Polymerase_NTP_transf_dom"/>
</dbReference>